<organism evidence="1 2">
    <name type="scientific">Dendrolimus kikuchii</name>
    <dbReference type="NCBI Taxonomy" id="765133"/>
    <lineage>
        <taxon>Eukaryota</taxon>
        <taxon>Metazoa</taxon>
        <taxon>Ecdysozoa</taxon>
        <taxon>Arthropoda</taxon>
        <taxon>Hexapoda</taxon>
        <taxon>Insecta</taxon>
        <taxon>Pterygota</taxon>
        <taxon>Neoptera</taxon>
        <taxon>Endopterygota</taxon>
        <taxon>Lepidoptera</taxon>
        <taxon>Glossata</taxon>
        <taxon>Ditrysia</taxon>
        <taxon>Bombycoidea</taxon>
        <taxon>Lasiocampidae</taxon>
        <taxon>Dendrolimus</taxon>
    </lineage>
</organism>
<name>A0ACC1CIQ6_9NEOP</name>
<comment type="caution">
    <text evidence="1">The sequence shown here is derived from an EMBL/GenBank/DDBJ whole genome shotgun (WGS) entry which is preliminary data.</text>
</comment>
<proteinExistence type="predicted"/>
<evidence type="ECO:0000313" key="2">
    <source>
        <dbReference type="Proteomes" id="UP000824533"/>
    </source>
</evidence>
<sequence>MRTARLLRPLAGTLYFISSKYRGRQQAGRGPDTDDISSLFDKKFSAMSTQLLTNIKSTIASEVKEMISTEINTAIGQLKNEFTCTTDYLT</sequence>
<gene>
    <name evidence="1" type="ORF">K1T71_012965</name>
</gene>
<evidence type="ECO:0000313" key="1">
    <source>
        <dbReference type="EMBL" id="KAJ0171415.1"/>
    </source>
</evidence>
<dbReference type="Proteomes" id="UP000824533">
    <property type="component" value="Linkage Group LG24"/>
</dbReference>
<keyword evidence="2" id="KW-1185">Reference proteome</keyword>
<accession>A0ACC1CIQ6</accession>
<reference evidence="1 2" key="1">
    <citation type="journal article" date="2021" name="Front. Genet.">
        <title>Chromosome-Level Genome Assembly Reveals Significant Gene Expansion in the Toll and IMD Signaling Pathways of Dendrolimus kikuchii.</title>
        <authorList>
            <person name="Zhou J."/>
            <person name="Wu P."/>
            <person name="Xiong Z."/>
            <person name="Liu N."/>
            <person name="Zhao N."/>
            <person name="Ji M."/>
            <person name="Qiu Y."/>
            <person name="Yang B."/>
        </authorList>
    </citation>
    <scope>NUCLEOTIDE SEQUENCE [LARGE SCALE GENOMIC DNA]</scope>
    <source>
        <strain evidence="1">Ann1</strain>
    </source>
</reference>
<dbReference type="EMBL" id="CM034410">
    <property type="protein sequence ID" value="KAJ0171415.1"/>
    <property type="molecule type" value="Genomic_DNA"/>
</dbReference>
<protein>
    <submittedName>
        <fullName evidence="1">Uncharacterized protein</fullName>
    </submittedName>
</protein>